<dbReference type="SMART" id="SM00530">
    <property type="entry name" value="HTH_XRE"/>
    <property type="match status" value="1"/>
</dbReference>
<gene>
    <name evidence="3" type="primary">sinR_4</name>
    <name evidence="3" type="ORF">ERS852551_03614</name>
</gene>
<dbReference type="GO" id="GO:0005829">
    <property type="term" value="C:cytosol"/>
    <property type="evidence" value="ECO:0007669"/>
    <property type="project" value="TreeGrafter"/>
</dbReference>
<dbReference type="CDD" id="cd00093">
    <property type="entry name" value="HTH_XRE"/>
    <property type="match status" value="1"/>
</dbReference>
<dbReference type="PANTHER" id="PTHR46797">
    <property type="entry name" value="HTH-TYPE TRANSCRIPTIONAL REGULATOR"/>
    <property type="match status" value="1"/>
</dbReference>
<organism evidence="3 4">
    <name type="scientific">Anaerotruncus colihominis</name>
    <dbReference type="NCBI Taxonomy" id="169435"/>
    <lineage>
        <taxon>Bacteria</taxon>
        <taxon>Bacillati</taxon>
        <taxon>Bacillota</taxon>
        <taxon>Clostridia</taxon>
        <taxon>Eubacteriales</taxon>
        <taxon>Oscillospiraceae</taxon>
        <taxon>Anaerotruncus</taxon>
    </lineage>
</organism>
<feature type="domain" description="HTH cro/C1-type" evidence="2">
    <location>
        <begin position="7"/>
        <end position="61"/>
    </location>
</feature>
<evidence type="ECO:0000256" key="1">
    <source>
        <dbReference type="ARBA" id="ARBA00023125"/>
    </source>
</evidence>
<sequence>MNVGASIRHIRESKGMTQAELAEKINVTQSMLCQIERGTKAPSLPLSTEIAAALNCTLNDLTQSV</sequence>
<accession>A0A174UQW5</accession>
<reference evidence="3 4" key="1">
    <citation type="submission" date="2015-09" db="EMBL/GenBank/DDBJ databases">
        <authorList>
            <consortium name="Pathogen Informatics"/>
        </authorList>
    </citation>
    <scope>NUCLEOTIDE SEQUENCE [LARGE SCALE GENOMIC DNA]</scope>
    <source>
        <strain evidence="3 4">2789STDY5834939</strain>
    </source>
</reference>
<dbReference type="PROSITE" id="PS50943">
    <property type="entry name" value="HTH_CROC1"/>
    <property type="match status" value="1"/>
</dbReference>
<dbReference type="RefSeq" id="WP_055246154.1">
    <property type="nucleotide sequence ID" value="NZ_CZBE01000038.1"/>
</dbReference>
<dbReference type="GO" id="GO:0003700">
    <property type="term" value="F:DNA-binding transcription factor activity"/>
    <property type="evidence" value="ECO:0007669"/>
    <property type="project" value="TreeGrafter"/>
</dbReference>
<dbReference type="PANTHER" id="PTHR46797:SF1">
    <property type="entry name" value="METHYLPHOSPHONATE SYNTHASE"/>
    <property type="match status" value="1"/>
</dbReference>
<keyword evidence="1" id="KW-0238">DNA-binding</keyword>
<dbReference type="AlphaFoldDB" id="A0A174UQW5"/>
<dbReference type="EMBL" id="CZBE01000038">
    <property type="protein sequence ID" value="CUQ22447.1"/>
    <property type="molecule type" value="Genomic_DNA"/>
</dbReference>
<dbReference type="SUPFAM" id="SSF47413">
    <property type="entry name" value="lambda repressor-like DNA-binding domains"/>
    <property type="match status" value="1"/>
</dbReference>
<proteinExistence type="predicted"/>
<dbReference type="InterPro" id="IPR050807">
    <property type="entry name" value="TransReg_Diox_bact_type"/>
</dbReference>
<dbReference type="OrthoDB" id="371153at2"/>
<evidence type="ECO:0000259" key="2">
    <source>
        <dbReference type="PROSITE" id="PS50943"/>
    </source>
</evidence>
<evidence type="ECO:0000313" key="3">
    <source>
        <dbReference type="EMBL" id="CUQ22447.1"/>
    </source>
</evidence>
<dbReference type="GO" id="GO:0003677">
    <property type="term" value="F:DNA binding"/>
    <property type="evidence" value="ECO:0007669"/>
    <property type="project" value="UniProtKB-KW"/>
</dbReference>
<dbReference type="InterPro" id="IPR010982">
    <property type="entry name" value="Lambda_DNA-bd_dom_sf"/>
</dbReference>
<dbReference type="InterPro" id="IPR001387">
    <property type="entry name" value="Cro/C1-type_HTH"/>
</dbReference>
<dbReference type="Pfam" id="PF01381">
    <property type="entry name" value="HTH_3"/>
    <property type="match status" value="1"/>
</dbReference>
<name>A0A174UQW5_9FIRM</name>
<dbReference type="Proteomes" id="UP000095765">
    <property type="component" value="Unassembled WGS sequence"/>
</dbReference>
<evidence type="ECO:0000313" key="4">
    <source>
        <dbReference type="Proteomes" id="UP000095765"/>
    </source>
</evidence>
<dbReference type="Gene3D" id="1.10.260.40">
    <property type="entry name" value="lambda repressor-like DNA-binding domains"/>
    <property type="match status" value="1"/>
</dbReference>
<protein>
    <submittedName>
        <fullName evidence="3">HTH-type transcriptional regulator sinR</fullName>
    </submittedName>
</protein>